<dbReference type="Gene3D" id="3.60.160.10">
    <property type="entry name" value="Mitochondrial biogenesis AIM24"/>
    <property type="match status" value="1"/>
</dbReference>
<reference evidence="1" key="1">
    <citation type="submission" date="2019-09" db="EMBL/GenBank/DDBJ databases">
        <title>Characterisation of the sponge microbiome using genome-centric metagenomics.</title>
        <authorList>
            <person name="Engelberts J.P."/>
            <person name="Robbins S.J."/>
            <person name="De Goeij J.M."/>
            <person name="Aranda M."/>
            <person name="Bell S.C."/>
            <person name="Webster N.S."/>
        </authorList>
    </citation>
    <scope>NUCLEOTIDE SEQUENCE</scope>
    <source>
        <strain evidence="1">SB0661_bin_32</strain>
    </source>
</reference>
<dbReference type="EMBL" id="VXMH01000121">
    <property type="protein sequence ID" value="MYC97614.1"/>
    <property type="molecule type" value="Genomic_DNA"/>
</dbReference>
<name>A0A6B1DDV8_9CHLR</name>
<sequence length="252" mass="27163">MHEGVKSMQYRIEGTTLPVVTVTLNPGQRIYSSSGGMSWMTQDVEMDTNTGGGLGKMFKRALSGESLFVVDYYVNRGEGEVAFSAEFPGKILDLDLADGQSVIVQKDAFMCADKSVDLDMHFRKRLGAGLFGGEGFILQRLTGPGRAFVNFDGEILVKELQAGELLRVDTGHVAMFEPTVDFDVEIVRGFKNILLGGEGLFLATLRGPGKAYLQTMPMGKLAQKIAQYMPQVGGKGASGGANVDFGQLFGGR</sequence>
<dbReference type="Pfam" id="PF01987">
    <property type="entry name" value="AIM24"/>
    <property type="match status" value="1"/>
</dbReference>
<dbReference type="SUPFAM" id="SSF51219">
    <property type="entry name" value="TRAP-like"/>
    <property type="match status" value="1"/>
</dbReference>
<dbReference type="PANTHER" id="PTHR43657:SF1">
    <property type="entry name" value="ALTERED INHERITANCE OF MITOCHONDRIA PROTEIN 24, MITOCHONDRIAL"/>
    <property type="match status" value="1"/>
</dbReference>
<dbReference type="InterPro" id="IPR036983">
    <property type="entry name" value="AIM24_sf"/>
</dbReference>
<dbReference type="AlphaFoldDB" id="A0A6B1DDV8"/>
<gene>
    <name evidence="1" type="ORF">F4X14_21895</name>
</gene>
<accession>A0A6B1DDV8</accession>
<comment type="caution">
    <text evidence="1">The sequence shown here is derived from an EMBL/GenBank/DDBJ whole genome shotgun (WGS) entry which is preliminary data.</text>
</comment>
<dbReference type="InterPro" id="IPR016031">
    <property type="entry name" value="Trp_RNA-bd_attenuator-like_dom"/>
</dbReference>
<dbReference type="PANTHER" id="PTHR43657">
    <property type="entry name" value="TRYPTOPHAN RNA-BINDING ATTENUATOR PROTEIN-LIKE PROTEIN"/>
    <property type="match status" value="1"/>
</dbReference>
<organism evidence="1">
    <name type="scientific">Caldilineaceae bacterium SB0661_bin_32</name>
    <dbReference type="NCBI Taxonomy" id="2605255"/>
    <lineage>
        <taxon>Bacteria</taxon>
        <taxon>Bacillati</taxon>
        <taxon>Chloroflexota</taxon>
        <taxon>Caldilineae</taxon>
        <taxon>Caldilineales</taxon>
        <taxon>Caldilineaceae</taxon>
    </lineage>
</organism>
<dbReference type="NCBIfam" id="TIGR00266">
    <property type="entry name" value="TIGR00266 family protein"/>
    <property type="match status" value="1"/>
</dbReference>
<proteinExistence type="predicted"/>
<protein>
    <submittedName>
        <fullName evidence="1">TIGR00266 family protein</fullName>
    </submittedName>
</protein>
<evidence type="ECO:0000313" key="1">
    <source>
        <dbReference type="EMBL" id="MYC97614.1"/>
    </source>
</evidence>
<dbReference type="InterPro" id="IPR002838">
    <property type="entry name" value="AIM24"/>
</dbReference>